<evidence type="ECO:0000256" key="1">
    <source>
        <dbReference type="SAM" id="Phobius"/>
    </source>
</evidence>
<organism evidence="2 3">
    <name type="scientific">Chitinophaga horti</name>
    <dbReference type="NCBI Taxonomy" id="2920382"/>
    <lineage>
        <taxon>Bacteria</taxon>
        <taxon>Pseudomonadati</taxon>
        <taxon>Bacteroidota</taxon>
        <taxon>Chitinophagia</taxon>
        <taxon>Chitinophagales</taxon>
        <taxon>Chitinophagaceae</taxon>
        <taxon>Chitinophaga</taxon>
    </lineage>
</organism>
<feature type="transmembrane region" description="Helical" evidence="1">
    <location>
        <begin position="86"/>
        <end position="110"/>
    </location>
</feature>
<sequence length="154" mass="17053">MYFTLLSLHSINRWLVLISLLAAIAAAANGYLAKRKFSGMDNTLRHVTATIAHIQLMLGSVLYFFSPIVKLNSSAITDSTIARDHTFFSLIHAGLMIVAAVVITIGSAMAKRVELDQQKYKTILTWFSIGLLIILVAIPWPFSPLAKRSFITVF</sequence>
<dbReference type="EMBL" id="CP107006">
    <property type="protein sequence ID" value="UYQ91137.1"/>
    <property type="molecule type" value="Genomic_DNA"/>
</dbReference>
<keyword evidence="1" id="KW-1133">Transmembrane helix</keyword>
<evidence type="ECO:0000313" key="2">
    <source>
        <dbReference type="EMBL" id="UYQ91137.1"/>
    </source>
</evidence>
<dbReference type="Proteomes" id="UP001162741">
    <property type="component" value="Chromosome"/>
</dbReference>
<dbReference type="RefSeq" id="WP_264279616.1">
    <property type="nucleotide sequence ID" value="NZ_CP107006.1"/>
</dbReference>
<feature type="transmembrane region" description="Helical" evidence="1">
    <location>
        <begin position="122"/>
        <end position="142"/>
    </location>
</feature>
<gene>
    <name evidence="2" type="ORF">MKQ68_13645</name>
</gene>
<protein>
    <recommendedName>
        <fullName evidence="4">Cytochrome B</fullName>
    </recommendedName>
</protein>
<reference evidence="2" key="1">
    <citation type="submission" date="2022-10" db="EMBL/GenBank/DDBJ databases">
        <title>Chitinophaga sp. nov., isolated from soil.</title>
        <authorList>
            <person name="Jeon C.O."/>
        </authorList>
    </citation>
    <scope>NUCLEOTIDE SEQUENCE</scope>
    <source>
        <strain evidence="2">R8</strain>
    </source>
</reference>
<evidence type="ECO:0000313" key="3">
    <source>
        <dbReference type="Proteomes" id="UP001162741"/>
    </source>
</evidence>
<feature type="transmembrane region" description="Helical" evidence="1">
    <location>
        <begin position="44"/>
        <end position="66"/>
    </location>
</feature>
<keyword evidence="1" id="KW-0472">Membrane</keyword>
<evidence type="ECO:0008006" key="4">
    <source>
        <dbReference type="Google" id="ProtNLM"/>
    </source>
</evidence>
<proteinExistence type="predicted"/>
<keyword evidence="3" id="KW-1185">Reference proteome</keyword>
<keyword evidence="1" id="KW-0812">Transmembrane</keyword>
<name>A0ABY6IUT4_9BACT</name>
<accession>A0ABY6IUT4</accession>
<feature type="transmembrane region" description="Helical" evidence="1">
    <location>
        <begin position="12"/>
        <end position="32"/>
    </location>
</feature>